<protein>
    <submittedName>
        <fullName evidence="2">Uncharacterized protein</fullName>
    </submittedName>
</protein>
<name>A0AAD6Y6W5_9AGAR</name>
<feature type="chain" id="PRO_5041932390" evidence="1">
    <location>
        <begin position="25"/>
        <end position="107"/>
    </location>
</feature>
<dbReference type="AlphaFoldDB" id="A0AAD6Y6W5"/>
<feature type="signal peptide" evidence="1">
    <location>
        <begin position="1"/>
        <end position="24"/>
    </location>
</feature>
<keyword evidence="3" id="KW-1185">Reference proteome</keyword>
<dbReference type="Proteomes" id="UP001219525">
    <property type="component" value="Unassembled WGS sequence"/>
</dbReference>
<comment type="caution">
    <text evidence="2">The sequence shown here is derived from an EMBL/GenBank/DDBJ whole genome shotgun (WGS) entry which is preliminary data.</text>
</comment>
<proteinExistence type="predicted"/>
<reference evidence="2" key="1">
    <citation type="submission" date="2023-03" db="EMBL/GenBank/DDBJ databases">
        <title>Massive genome expansion in bonnet fungi (Mycena s.s.) driven by repeated elements and novel gene families across ecological guilds.</title>
        <authorList>
            <consortium name="Lawrence Berkeley National Laboratory"/>
            <person name="Harder C.B."/>
            <person name="Miyauchi S."/>
            <person name="Viragh M."/>
            <person name="Kuo A."/>
            <person name="Thoen E."/>
            <person name="Andreopoulos B."/>
            <person name="Lu D."/>
            <person name="Skrede I."/>
            <person name="Drula E."/>
            <person name="Henrissat B."/>
            <person name="Morin E."/>
            <person name="Kohler A."/>
            <person name="Barry K."/>
            <person name="LaButti K."/>
            <person name="Morin E."/>
            <person name="Salamov A."/>
            <person name="Lipzen A."/>
            <person name="Mereny Z."/>
            <person name="Hegedus B."/>
            <person name="Baldrian P."/>
            <person name="Stursova M."/>
            <person name="Weitz H."/>
            <person name="Taylor A."/>
            <person name="Grigoriev I.V."/>
            <person name="Nagy L.G."/>
            <person name="Martin F."/>
            <person name="Kauserud H."/>
        </authorList>
    </citation>
    <scope>NUCLEOTIDE SEQUENCE</scope>
    <source>
        <strain evidence="2">9144</strain>
    </source>
</reference>
<keyword evidence="1" id="KW-0732">Signal</keyword>
<dbReference type="EMBL" id="JARJCW010000080">
    <property type="protein sequence ID" value="KAJ7197003.1"/>
    <property type="molecule type" value="Genomic_DNA"/>
</dbReference>
<dbReference type="PROSITE" id="PS51257">
    <property type="entry name" value="PROKAR_LIPOPROTEIN"/>
    <property type="match status" value="1"/>
</dbReference>
<accession>A0AAD6Y6W5</accession>
<evidence type="ECO:0000256" key="1">
    <source>
        <dbReference type="SAM" id="SignalP"/>
    </source>
</evidence>
<evidence type="ECO:0000313" key="3">
    <source>
        <dbReference type="Proteomes" id="UP001219525"/>
    </source>
</evidence>
<sequence length="107" mass="10931">MFSRLSTSVALALAIVSFAPSVSAVSCAVCPASIFYQGLTRTLTLPQQTSGNTLQCNFDTPAISGFNPACVYRNVDGVLIITDTAGSIGALPGACPTSVPVVQKTSC</sequence>
<gene>
    <name evidence="2" type="ORF">GGX14DRAFT_671543</name>
</gene>
<evidence type="ECO:0000313" key="2">
    <source>
        <dbReference type="EMBL" id="KAJ7197003.1"/>
    </source>
</evidence>
<organism evidence="2 3">
    <name type="scientific">Mycena pura</name>
    <dbReference type="NCBI Taxonomy" id="153505"/>
    <lineage>
        <taxon>Eukaryota</taxon>
        <taxon>Fungi</taxon>
        <taxon>Dikarya</taxon>
        <taxon>Basidiomycota</taxon>
        <taxon>Agaricomycotina</taxon>
        <taxon>Agaricomycetes</taxon>
        <taxon>Agaricomycetidae</taxon>
        <taxon>Agaricales</taxon>
        <taxon>Marasmiineae</taxon>
        <taxon>Mycenaceae</taxon>
        <taxon>Mycena</taxon>
    </lineage>
</organism>